<name>A0ABQ1ZSI3_9BACL</name>
<proteinExistence type="predicted"/>
<dbReference type="RefSeq" id="WP_172242968.1">
    <property type="nucleotide sequence ID" value="NZ_BMDD01000002.1"/>
</dbReference>
<comment type="caution">
    <text evidence="1">The sequence shown here is derived from an EMBL/GenBank/DDBJ whole genome shotgun (WGS) entry which is preliminary data.</text>
</comment>
<organism evidence="1 2">
    <name type="scientific">Saccharibacillus endophyticus</name>
    <dbReference type="NCBI Taxonomy" id="2060666"/>
    <lineage>
        <taxon>Bacteria</taxon>
        <taxon>Bacillati</taxon>
        <taxon>Bacillota</taxon>
        <taxon>Bacilli</taxon>
        <taxon>Bacillales</taxon>
        <taxon>Paenibacillaceae</taxon>
        <taxon>Saccharibacillus</taxon>
    </lineage>
</organism>
<gene>
    <name evidence="1" type="ORF">GCM10007362_19930</name>
</gene>
<dbReference type="Proteomes" id="UP000605427">
    <property type="component" value="Unassembled WGS sequence"/>
</dbReference>
<keyword evidence="2" id="KW-1185">Reference proteome</keyword>
<reference evidence="2" key="1">
    <citation type="journal article" date="2019" name="Int. J. Syst. Evol. Microbiol.">
        <title>The Global Catalogue of Microorganisms (GCM) 10K type strain sequencing project: providing services to taxonomists for standard genome sequencing and annotation.</title>
        <authorList>
            <consortium name="The Broad Institute Genomics Platform"/>
            <consortium name="The Broad Institute Genome Sequencing Center for Infectious Disease"/>
            <person name="Wu L."/>
            <person name="Ma J."/>
        </authorList>
    </citation>
    <scope>NUCLEOTIDE SEQUENCE [LARGE SCALE GENOMIC DNA]</scope>
    <source>
        <strain evidence="2">CCM 8702</strain>
    </source>
</reference>
<evidence type="ECO:0000313" key="1">
    <source>
        <dbReference type="EMBL" id="GGH76934.1"/>
    </source>
</evidence>
<protein>
    <submittedName>
        <fullName evidence="1">Uncharacterized protein</fullName>
    </submittedName>
</protein>
<sequence length="103" mass="11981">MESGIHELYKRLDRLTEHLDEERAVIALIDLYADASACTGAHDITDFIPMAINENASSNVIEELHRTIEAERDPWLRAEYASWLRMPGVRREETRRTTNEQKQ</sequence>
<accession>A0ABQ1ZSI3</accession>
<evidence type="ECO:0000313" key="2">
    <source>
        <dbReference type="Proteomes" id="UP000605427"/>
    </source>
</evidence>
<dbReference type="EMBL" id="BMDD01000002">
    <property type="protein sequence ID" value="GGH76934.1"/>
    <property type="molecule type" value="Genomic_DNA"/>
</dbReference>